<accession>W8RPT4</accession>
<feature type="region of interest" description="Disordered" evidence="1">
    <location>
        <begin position="39"/>
        <end position="60"/>
    </location>
</feature>
<sequence>MSWENRGEWHVDHVRPLASFDLSDPGQQAQAFHFSNTRPLWAGDNLSKGSLHDGVRHRHR</sequence>
<evidence type="ECO:0000313" key="3">
    <source>
        <dbReference type="Proteomes" id="UP000019593"/>
    </source>
</evidence>
<dbReference type="AlphaFoldDB" id="W8RPT4"/>
<gene>
    <name evidence="2" type="ORF">roselon_00603</name>
</gene>
<dbReference type="KEGG" id="red:roselon_00603"/>
<proteinExistence type="predicted"/>
<evidence type="ECO:0000313" key="2">
    <source>
        <dbReference type="EMBL" id="AHM03043.1"/>
    </source>
</evidence>
<reference evidence="2 3" key="1">
    <citation type="submission" date="2013-03" db="EMBL/GenBank/DDBJ databases">
        <authorList>
            <person name="Fiebig A."/>
            <person name="Goeker M."/>
            <person name="Klenk H.-P.P."/>
        </authorList>
    </citation>
    <scope>NUCLEOTIDE SEQUENCE [LARGE SCALE GENOMIC DNA]</scope>
    <source>
        <strain evidence="3">DSM 19469</strain>
    </source>
</reference>
<evidence type="ECO:0000256" key="1">
    <source>
        <dbReference type="SAM" id="MobiDB-lite"/>
    </source>
</evidence>
<dbReference type="EMBL" id="CP004372">
    <property type="protein sequence ID" value="AHM03043.1"/>
    <property type="molecule type" value="Genomic_DNA"/>
</dbReference>
<name>W8RPT4_9RHOB</name>
<organism evidence="2 3">
    <name type="scientific">Roseicyclus elongatus DSM 19469</name>
    <dbReference type="NCBI Taxonomy" id="1294273"/>
    <lineage>
        <taxon>Bacteria</taxon>
        <taxon>Pseudomonadati</taxon>
        <taxon>Pseudomonadota</taxon>
        <taxon>Alphaproteobacteria</taxon>
        <taxon>Rhodobacterales</taxon>
        <taxon>Roseobacteraceae</taxon>
        <taxon>Roseicyclus</taxon>
    </lineage>
</organism>
<dbReference type="Proteomes" id="UP000019593">
    <property type="component" value="Chromosome"/>
</dbReference>
<protein>
    <submittedName>
        <fullName evidence="2">Uncharacterized protein</fullName>
    </submittedName>
</protein>
<dbReference type="HOGENOM" id="CLU_3138840_0_0_5"/>
<keyword evidence="3" id="KW-1185">Reference proteome</keyword>